<evidence type="ECO:0000313" key="1">
    <source>
        <dbReference type="EMBL" id="KKL59435.1"/>
    </source>
</evidence>
<name>A0A0F9FQ90_9ZZZZ</name>
<sequence>MPELYLGTPHVDWENNMKGVYTAKEAGTAKISTIAIHWNVSESTARQVLSARGLLPVVTGPQKYRWQDIWRLEGEVFVPTADWVSFRAPLLTVAELPELDLEERKARTWRRYVEKDRLPVIRLSKDIVRIRESIFLVARHYV</sequence>
<reference evidence="1" key="1">
    <citation type="journal article" date="2015" name="Nature">
        <title>Complex archaea that bridge the gap between prokaryotes and eukaryotes.</title>
        <authorList>
            <person name="Spang A."/>
            <person name="Saw J.H."/>
            <person name="Jorgensen S.L."/>
            <person name="Zaremba-Niedzwiedzka K."/>
            <person name="Martijn J."/>
            <person name="Lind A.E."/>
            <person name="van Eijk R."/>
            <person name="Schleper C."/>
            <person name="Guy L."/>
            <person name="Ettema T.J."/>
        </authorList>
    </citation>
    <scope>NUCLEOTIDE SEQUENCE</scope>
</reference>
<gene>
    <name evidence="1" type="ORF">LCGC14_2215380</name>
</gene>
<protein>
    <submittedName>
        <fullName evidence="1">Uncharacterized protein</fullName>
    </submittedName>
</protein>
<proteinExistence type="predicted"/>
<dbReference type="EMBL" id="LAZR01029490">
    <property type="protein sequence ID" value="KKL59435.1"/>
    <property type="molecule type" value="Genomic_DNA"/>
</dbReference>
<organism evidence="1">
    <name type="scientific">marine sediment metagenome</name>
    <dbReference type="NCBI Taxonomy" id="412755"/>
    <lineage>
        <taxon>unclassified sequences</taxon>
        <taxon>metagenomes</taxon>
        <taxon>ecological metagenomes</taxon>
    </lineage>
</organism>
<comment type="caution">
    <text evidence="1">The sequence shown here is derived from an EMBL/GenBank/DDBJ whole genome shotgun (WGS) entry which is preliminary data.</text>
</comment>
<dbReference type="AlphaFoldDB" id="A0A0F9FQ90"/>
<accession>A0A0F9FQ90</accession>